<dbReference type="Proteomes" id="UP000054600">
    <property type="component" value="Unassembled WGS sequence"/>
</dbReference>
<dbReference type="STRING" id="1122169.Lsha_1973"/>
<reference evidence="1 2" key="1">
    <citation type="submission" date="2015-11" db="EMBL/GenBank/DDBJ databases">
        <title>Genomic analysis of 38 Legionella species identifies large and diverse effector repertoires.</title>
        <authorList>
            <person name="Burstein D."/>
            <person name="Amaro F."/>
            <person name="Zusman T."/>
            <person name="Lifshitz Z."/>
            <person name="Cohen O."/>
            <person name="Gilbert J.A."/>
            <person name="Pupko T."/>
            <person name="Shuman H.A."/>
            <person name="Segal G."/>
        </authorList>
    </citation>
    <scope>NUCLEOTIDE SEQUENCE [LARGE SCALE GENOMIC DNA]</scope>
    <source>
        <strain evidence="1 2">ATCC 49655</strain>
    </source>
</reference>
<evidence type="ECO:0000313" key="2">
    <source>
        <dbReference type="Proteomes" id="UP000054600"/>
    </source>
</evidence>
<keyword evidence="1" id="KW-0378">Hydrolase</keyword>
<comment type="caution">
    <text evidence="1">The sequence shown here is derived from an EMBL/GenBank/DDBJ whole genome shotgun (WGS) entry which is preliminary data.</text>
</comment>
<dbReference type="Gene3D" id="3.40.50.10320">
    <property type="entry name" value="LmbE-like"/>
    <property type="match status" value="1"/>
</dbReference>
<dbReference type="PATRIC" id="fig|1122169.6.peg.2254"/>
<gene>
    <name evidence="1" type="primary">mshB</name>
    <name evidence="1" type="ORF">Lsha_1973</name>
</gene>
<name>A0A0W0YQX3_9GAMM</name>
<dbReference type="EC" id="3.5.1.103" evidence="1"/>
<dbReference type="GO" id="GO:0035595">
    <property type="term" value="F:N-acetylglucosaminylinositol deacetylase activity"/>
    <property type="evidence" value="ECO:0007669"/>
    <property type="project" value="UniProtKB-EC"/>
</dbReference>
<dbReference type="eggNOG" id="ENOG5032KPM">
    <property type="taxonomic scope" value="Bacteria"/>
</dbReference>
<dbReference type="RefSeq" id="WP_018576955.1">
    <property type="nucleotide sequence ID" value="NZ_KB892393.1"/>
</dbReference>
<proteinExistence type="predicted"/>
<protein>
    <submittedName>
        <fullName evidence="1">1D-myo-inositol 2-acetamido-2-deoxy-alpha-D-glucopyranoside deacetylase</fullName>
        <ecNumber evidence="1">3.5.1.103</ecNumber>
    </submittedName>
</protein>
<dbReference type="InterPro" id="IPR024078">
    <property type="entry name" value="LmbE-like_dom_sf"/>
</dbReference>
<organism evidence="1 2">
    <name type="scientific">Legionella shakespearei DSM 23087</name>
    <dbReference type="NCBI Taxonomy" id="1122169"/>
    <lineage>
        <taxon>Bacteria</taxon>
        <taxon>Pseudomonadati</taxon>
        <taxon>Pseudomonadota</taxon>
        <taxon>Gammaproteobacteria</taxon>
        <taxon>Legionellales</taxon>
        <taxon>Legionellaceae</taxon>
        <taxon>Legionella</taxon>
    </lineage>
</organism>
<evidence type="ECO:0000313" key="1">
    <source>
        <dbReference type="EMBL" id="KTD59277.1"/>
    </source>
</evidence>
<dbReference type="OrthoDB" id="9790023at2"/>
<accession>A0A0W0YQX3</accession>
<dbReference type="EMBL" id="LNYW01000049">
    <property type="protein sequence ID" value="KTD59277.1"/>
    <property type="molecule type" value="Genomic_DNA"/>
</dbReference>
<dbReference type="SUPFAM" id="SSF102588">
    <property type="entry name" value="LmbE-like"/>
    <property type="match status" value="1"/>
</dbReference>
<dbReference type="AlphaFoldDB" id="A0A0W0YQX3"/>
<keyword evidence="2" id="KW-1185">Reference proteome</keyword>
<sequence>MKALIVAHPDDEIIWFSPQDFDLIIIAFLARHDKPYAEYCRKLAIEAHPLRDRIVLLGIEESGFWKDGKRQLEFQKSEQALYDALENLKKQFVITEIYTHNAEGEYGHDDHILVNKLVFMLFHEVKIFSPLCNDGVNNPKNIITVKNDLNFYSKVKDIYIKSRAWTWKSDYIPPENLYYAPNQGV</sequence>